<evidence type="ECO:0000313" key="2">
    <source>
        <dbReference type="Proteomes" id="UP000807353"/>
    </source>
</evidence>
<dbReference type="InterPro" id="IPR021036">
    <property type="entry name" value="Ribosomal_mS45"/>
</dbReference>
<dbReference type="OrthoDB" id="10052321at2759"/>
<reference evidence="1" key="1">
    <citation type="submission" date="2020-11" db="EMBL/GenBank/DDBJ databases">
        <authorList>
            <consortium name="DOE Joint Genome Institute"/>
            <person name="Ahrendt S."/>
            <person name="Riley R."/>
            <person name="Andreopoulos W."/>
            <person name="Labutti K."/>
            <person name="Pangilinan J."/>
            <person name="Ruiz-Duenas F.J."/>
            <person name="Barrasa J.M."/>
            <person name="Sanchez-Garcia M."/>
            <person name="Camarero S."/>
            <person name="Miyauchi S."/>
            <person name="Serrano A."/>
            <person name="Linde D."/>
            <person name="Babiker R."/>
            <person name="Drula E."/>
            <person name="Ayuso-Fernandez I."/>
            <person name="Pacheco R."/>
            <person name="Padilla G."/>
            <person name="Ferreira P."/>
            <person name="Barriuso J."/>
            <person name="Kellner H."/>
            <person name="Castanera R."/>
            <person name="Alfaro M."/>
            <person name="Ramirez L."/>
            <person name="Pisabarro A.G."/>
            <person name="Kuo A."/>
            <person name="Tritt A."/>
            <person name="Lipzen A."/>
            <person name="He G."/>
            <person name="Yan M."/>
            <person name="Ng V."/>
            <person name="Cullen D."/>
            <person name="Martin F."/>
            <person name="Rosso M.-N."/>
            <person name="Henrissat B."/>
            <person name="Hibbett D."/>
            <person name="Martinez A.T."/>
            <person name="Grigoriev I.V."/>
        </authorList>
    </citation>
    <scope>NUCLEOTIDE SEQUENCE</scope>
    <source>
        <strain evidence="1">CBS 247.69</strain>
    </source>
</reference>
<comment type="caution">
    <text evidence="1">The sequence shown here is derived from an EMBL/GenBank/DDBJ whole genome shotgun (WGS) entry which is preliminary data.</text>
</comment>
<protein>
    <submittedName>
        <fullName evidence="1">Eukaryotic mitochondrial regulator protein-domain-containing protein</fullName>
    </submittedName>
</protein>
<dbReference type="GO" id="GO:0005763">
    <property type="term" value="C:mitochondrial small ribosomal subunit"/>
    <property type="evidence" value="ECO:0007669"/>
    <property type="project" value="TreeGrafter"/>
</dbReference>
<sequence>MNPSFKPPPPVSDSLRTVLYEEFMRDPVNNNVRALSQRYHLSLKRVDAILRLKGMEKAWIKGKTLQTGFRDGMEKILGVEPFKQPQSLVNGRYDAHEADTLEQEERRDASRQRYQRLYWESVPEDGREPIVPASLEQAKIAAKRFAQAAEDSKSNEKLMPRIRDTAMNKAPKSKVQIVTKPGRPTLKFIDVGGKFIQADERIRRMAEAERRAKIKVRRATEKKANVR</sequence>
<organism evidence="1 2">
    <name type="scientific">Collybia nuda</name>
    <dbReference type="NCBI Taxonomy" id="64659"/>
    <lineage>
        <taxon>Eukaryota</taxon>
        <taxon>Fungi</taxon>
        <taxon>Dikarya</taxon>
        <taxon>Basidiomycota</taxon>
        <taxon>Agaricomycotina</taxon>
        <taxon>Agaricomycetes</taxon>
        <taxon>Agaricomycetidae</taxon>
        <taxon>Agaricales</taxon>
        <taxon>Tricholomatineae</taxon>
        <taxon>Clitocybaceae</taxon>
        <taxon>Collybia</taxon>
    </lineage>
</organism>
<dbReference type="GO" id="GO:0003735">
    <property type="term" value="F:structural constituent of ribosome"/>
    <property type="evidence" value="ECO:0007669"/>
    <property type="project" value="TreeGrafter"/>
</dbReference>
<proteinExistence type="predicted"/>
<dbReference type="GO" id="GO:0032543">
    <property type="term" value="P:mitochondrial translation"/>
    <property type="evidence" value="ECO:0007669"/>
    <property type="project" value="TreeGrafter"/>
</dbReference>
<evidence type="ECO:0000313" key="1">
    <source>
        <dbReference type="EMBL" id="KAF9469745.1"/>
    </source>
</evidence>
<dbReference type="Pfam" id="PF12298">
    <property type="entry name" value="Bot1p"/>
    <property type="match status" value="1"/>
</dbReference>
<gene>
    <name evidence="1" type="ORF">BDZ94DRAFT_1286340</name>
</gene>
<dbReference type="Proteomes" id="UP000807353">
    <property type="component" value="Unassembled WGS sequence"/>
</dbReference>
<dbReference type="EMBL" id="MU150229">
    <property type="protein sequence ID" value="KAF9469745.1"/>
    <property type="molecule type" value="Genomic_DNA"/>
</dbReference>
<dbReference type="PANTHER" id="PTHR28158:SF1">
    <property type="entry name" value="SMALL RIBOSOMAL SUBUNIT PROTEIN MS45"/>
    <property type="match status" value="1"/>
</dbReference>
<name>A0A9P5YLF6_9AGAR</name>
<dbReference type="PANTHER" id="PTHR28158">
    <property type="entry name" value="37S RIBOSOMAL PROTEIN S35, MITOCHONDRIAL"/>
    <property type="match status" value="1"/>
</dbReference>
<dbReference type="AlphaFoldDB" id="A0A9P5YLF6"/>
<accession>A0A9P5YLF6</accession>
<keyword evidence="2" id="KW-1185">Reference proteome</keyword>